<gene>
    <name evidence="3" type="ORF">RCL2_001731100</name>
    <name evidence="2" type="ORF">RclHR1_00090044</name>
</gene>
<dbReference type="Proteomes" id="UP000615446">
    <property type="component" value="Unassembled WGS sequence"/>
</dbReference>
<evidence type="ECO:0000313" key="4">
    <source>
        <dbReference type="Proteomes" id="UP000247702"/>
    </source>
</evidence>
<feature type="region of interest" description="Disordered" evidence="1">
    <location>
        <begin position="29"/>
        <end position="64"/>
    </location>
</feature>
<reference evidence="2 4" key="1">
    <citation type="submission" date="2017-11" db="EMBL/GenBank/DDBJ databases">
        <title>The genome of Rhizophagus clarus HR1 reveals common genetic basis of auxotrophy among arbuscular mycorrhizal fungi.</title>
        <authorList>
            <person name="Kobayashi Y."/>
        </authorList>
    </citation>
    <scope>NUCLEOTIDE SEQUENCE [LARGE SCALE GENOMIC DNA]</scope>
    <source>
        <strain evidence="2 4">HR1</strain>
    </source>
</reference>
<comment type="caution">
    <text evidence="2">The sequence shown here is derived from an EMBL/GenBank/DDBJ whole genome shotgun (WGS) entry which is preliminary data.</text>
</comment>
<evidence type="ECO:0000256" key="1">
    <source>
        <dbReference type="SAM" id="MobiDB-lite"/>
    </source>
</evidence>
<feature type="compositionally biased region" description="Low complexity" evidence="1">
    <location>
        <begin position="29"/>
        <end position="56"/>
    </location>
</feature>
<keyword evidence="4" id="KW-1185">Reference proteome</keyword>
<evidence type="ECO:0000313" key="2">
    <source>
        <dbReference type="EMBL" id="GBC09610.1"/>
    </source>
</evidence>
<dbReference type="OrthoDB" id="2437064at2759"/>
<name>A0A2Z6SGJ7_9GLOM</name>
<dbReference type="EMBL" id="BLAL01000194">
    <property type="protein sequence ID" value="GES90469.1"/>
    <property type="molecule type" value="Genomic_DNA"/>
</dbReference>
<dbReference type="Proteomes" id="UP000247702">
    <property type="component" value="Unassembled WGS sequence"/>
</dbReference>
<organism evidence="2 4">
    <name type="scientific">Rhizophagus clarus</name>
    <dbReference type="NCBI Taxonomy" id="94130"/>
    <lineage>
        <taxon>Eukaryota</taxon>
        <taxon>Fungi</taxon>
        <taxon>Fungi incertae sedis</taxon>
        <taxon>Mucoromycota</taxon>
        <taxon>Glomeromycotina</taxon>
        <taxon>Glomeromycetes</taxon>
        <taxon>Glomerales</taxon>
        <taxon>Glomeraceae</taxon>
        <taxon>Rhizophagus</taxon>
    </lineage>
</organism>
<dbReference type="AlphaFoldDB" id="A0A2Z6SGJ7"/>
<protein>
    <submittedName>
        <fullName evidence="2">Uncharacterized protein</fullName>
    </submittedName>
</protein>
<proteinExistence type="predicted"/>
<dbReference type="EMBL" id="BEXD01004314">
    <property type="protein sequence ID" value="GBC09610.1"/>
    <property type="molecule type" value="Genomic_DNA"/>
</dbReference>
<accession>A0A2Z6SGJ7</accession>
<sequence length="101" mass="11200">MGKSAKFYKRLSKKEKKVQSVISNNNKLLTSESESQSSKLSSQESLNSAKASATTKITKKQNKRKRVKAVTIDGSKKDDGKDYVDIFTGKKLYKPLIGKGN</sequence>
<reference evidence="3" key="2">
    <citation type="submission" date="2019-10" db="EMBL/GenBank/DDBJ databases">
        <title>Conservation and host-specific expression of non-tandemly repeated heterogenous ribosome RNA gene in arbuscular mycorrhizal fungi.</title>
        <authorList>
            <person name="Maeda T."/>
            <person name="Kobayashi Y."/>
            <person name="Nakagawa T."/>
            <person name="Ezawa T."/>
            <person name="Yamaguchi K."/>
            <person name="Bino T."/>
            <person name="Nishimoto Y."/>
            <person name="Shigenobu S."/>
            <person name="Kawaguchi M."/>
        </authorList>
    </citation>
    <scope>NUCLEOTIDE SEQUENCE</scope>
    <source>
        <strain evidence="3">HR1</strain>
    </source>
</reference>
<evidence type="ECO:0000313" key="3">
    <source>
        <dbReference type="EMBL" id="GES90469.1"/>
    </source>
</evidence>